<dbReference type="AlphaFoldDB" id="A0A392P4D3"/>
<evidence type="ECO:0000313" key="1">
    <source>
        <dbReference type="EMBL" id="MCI05675.1"/>
    </source>
</evidence>
<name>A0A392P4D3_9FABA</name>
<accession>A0A392P4D3</accession>
<protein>
    <submittedName>
        <fullName evidence="1">Uncharacterized protein</fullName>
    </submittedName>
</protein>
<dbReference type="EMBL" id="LXQA010059377">
    <property type="protein sequence ID" value="MCI05675.1"/>
    <property type="molecule type" value="Genomic_DNA"/>
</dbReference>
<organism evidence="1 2">
    <name type="scientific">Trifolium medium</name>
    <dbReference type="NCBI Taxonomy" id="97028"/>
    <lineage>
        <taxon>Eukaryota</taxon>
        <taxon>Viridiplantae</taxon>
        <taxon>Streptophyta</taxon>
        <taxon>Embryophyta</taxon>
        <taxon>Tracheophyta</taxon>
        <taxon>Spermatophyta</taxon>
        <taxon>Magnoliopsida</taxon>
        <taxon>eudicotyledons</taxon>
        <taxon>Gunneridae</taxon>
        <taxon>Pentapetalae</taxon>
        <taxon>rosids</taxon>
        <taxon>fabids</taxon>
        <taxon>Fabales</taxon>
        <taxon>Fabaceae</taxon>
        <taxon>Papilionoideae</taxon>
        <taxon>50 kb inversion clade</taxon>
        <taxon>NPAAA clade</taxon>
        <taxon>Hologalegina</taxon>
        <taxon>IRL clade</taxon>
        <taxon>Trifolieae</taxon>
        <taxon>Trifolium</taxon>
    </lineage>
</organism>
<reference evidence="1 2" key="1">
    <citation type="journal article" date="2018" name="Front. Plant Sci.">
        <title>Red Clover (Trifolium pratense) and Zigzag Clover (T. medium) - A Picture of Genomic Similarities and Differences.</title>
        <authorList>
            <person name="Dluhosova J."/>
            <person name="Istvanek J."/>
            <person name="Nedelnik J."/>
            <person name="Repkova J."/>
        </authorList>
    </citation>
    <scope>NUCLEOTIDE SEQUENCE [LARGE SCALE GENOMIC DNA]</scope>
    <source>
        <strain evidence="2">cv. 10/8</strain>
        <tissue evidence="1">Leaf</tissue>
    </source>
</reference>
<dbReference type="Proteomes" id="UP000265520">
    <property type="component" value="Unassembled WGS sequence"/>
</dbReference>
<feature type="non-terminal residue" evidence="1">
    <location>
        <position position="1"/>
    </location>
</feature>
<keyword evidence="2" id="KW-1185">Reference proteome</keyword>
<comment type="caution">
    <text evidence="1">The sequence shown here is derived from an EMBL/GenBank/DDBJ whole genome shotgun (WGS) entry which is preliminary data.</text>
</comment>
<proteinExistence type="predicted"/>
<sequence>KALTDYRVTKLSDKMDRTMSINDINDPVMEAVPQQMANIARTAARQALTNDRVSELSAIMDRTMSIK</sequence>
<evidence type="ECO:0000313" key="2">
    <source>
        <dbReference type="Proteomes" id="UP000265520"/>
    </source>
</evidence>